<dbReference type="Gene3D" id="1.10.10.60">
    <property type="entry name" value="Homeodomain-like"/>
    <property type="match status" value="1"/>
</dbReference>
<evidence type="ECO:0000256" key="2">
    <source>
        <dbReference type="ARBA" id="ARBA00023125"/>
    </source>
</evidence>
<feature type="DNA-binding region" description="H-T-H motif" evidence="4">
    <location>
        <begin position="33"/>
        <end position="52"/>
    </location>
</feature>
<evidence type="ECO:0000259" key="5">
    <source>
        <dbReference type="PROSITE" id="PS50977"/>
    </source>
</evidence>
<dbReference type="Proteomes" id="UP000000361">
    <property type="component" value="Chromosome 1"/>
</dbReference>
<dbReference type="EnsemblBacteria" id="ABL72742">
    <property type="protein sequence ID" value="ABL72742"/>
    <property type="gene ID" value="Pden_4681"/>
</dbReference>
<dbReference type="PANTHER" id="PTHR47506:SF7">
    <property type="entry name" value="TRANSCRIPTIONAL REGULATORY PROTEIN"/>
    <property type="match status" value="1"/>
</dbReference>
<sequence length="204" mass="21325">MGRSSAEQAQRNRAKVVECASRLFRARGVEAVSVADIMAAAGMTVGGFYKHFASKEALAREACALSFAQADESWQGFPAHAESRQDGGISAIVRHYFRERPAHLTCPMLAYAPHLSGGETAVPAQDAYGEGVEKLLAGFLDRAGEGTDAPERLRNARIIFAAMIGAKLLAQASGNAGWARSLQDAVAEGAGGLCPEGQSASGTS</sequence>
<keyword evidence="7" id="KW-1185">Reference proteome</keyword>
<dbReference type="InterPro" id="IPR009057">
    <property type="entry name" value="Homeodomain-like_sf"/>
</dbReference>
<dbReference type="eggNOG" id="COG1309">
    <property type="taxonomic scope" value="Bacteria"/>
</dbReference>
<evidence type="ECO:0000313" key="7">
    <source>
        <dbReference type="Proteomes" id="UP000000361"/>
    </source>
</evidence>
<dbReference type="KEGG" id="pde:Pden_4681"/>
<dbReference type="PANTHER" id="PTHR47506">
    <property type="entry name" value="TRANSCRIPTIONAL REGULATORY PROTEIN"/>
    <property type="match status" value="1"/>
</dbReference>
<evidence type="ECO:0000313" key="6">
    <source>
        <dbReference type="EMBL" id="ABL72742.1"/>
    </source>
</evidence>
<keyword evidence="3" id="KW-0804">Transcription</keyword>
<dbReference type="Pfam" id="PF00440">
    <property type="entry name" value="TetR_N"/>
    <property type="match status" value="1"/>
</dbReference>
<evidence type="ECO:0000256" key="4">
    <source>
        <dbReference type="PROSITE-ProRule" id="PRU00335"/>
    </source>
</evidence>
<geneLocation type="plasmid" evidence="7">
    <name>pPD1222</name>
</geneLocation>
<dbReference type="HOGENOM" id="CLU_069356_28_2_5"/>
<dbReference type="Gene3D" id="1.10.357.10">
    <property type="entry name" value="Tetracycline Repressor, domain 2"/>
    <property type="match status" value="1"/>
</dbReference>
<evidence type="ECO:0000256" key="1">
    <source>
        <dbReference type="ARBA" id="ARBA00023015"/>
    </source>
</evidence>
<dbReference type="InterPro" id="IPR036271">
    <property type="entry name" value="Tet_transcr_reg_TetR-rel_C_sf"/>
</dbReference>
<gene>
    <name evidence="6" type="ordered locus">Pden_4681</name>
</gene>
<proteinExistence type="predicted"/>
<dbReference type="PROSITE" id="PS50977">
    <property type="entry name" value="HTH_TETR_2"/>
    <property type="match status" value="1"/>
</dbReference>
<evidence type="ECO:0000256" key="3">
    <source>
        <dbReference type="ARBA" id="ARBA00023163"/>
    </source>
</evidence>
<dbReference type="RefSeq" id="WP_011750901.1">
    <property type="nucleotide sequence ID" value="NC_008688.1"/>
</dbReference>
<accession>A1BB48</accession>
<dbReference type="AlphaFoldDB" id="A1BB48"/>
<keyword evidence="6" id="KW-0614">Plasmid</keyword>
<reference evidence="7" key="1">
    <citation type="submission" date="2006-12" db="EMBL/GenBank/DDBJ databases">
        <title>Complete sequence of plasmid 1 of Paracoccus denitrificans PD1222.</title>
        <authorList>
            <person name="Copeland A."/>
            <person name="Lucas S."/>
            <person name="Lapidus A."/>
            <person name="Barry K."/>
            <person name="Detter J.C."/>
            <person name="Glavina del Rio T."/>
            <person name="Hammon N."/>
            <person name="Israni S."/>
            <person name="Dalin E."/>
            <person name="Tice H."/>
            <person name="Pitluck S."/>
            <person name="Munk A.C."/>
            <person name="Brettin T."/>
            <person name="Bruce D."/>
            <person name="Han C."/>
            <person name="Tapia R."/>
            <person name="Gilna P."/>
            <person name="Schmutz J."/>
            <person name="Larimer F."/>
            <person name="Land M."/>
            <person name="Hauser L."/>
            <person name="Kyrpides N."/>
            <person name="Lykidis A."/>
            <person name="Spiro S."/>
            <person name="Richardson D.J."/>
            <person name="Moir J.W.B."/>
            <person name="Ferguson S.J."/>
            <person name="van Spanning R.J.M."/>
            <person name="Richardson P."/>
        </authorList>
    </citation>
    <scope>NUCLEOTIDE SEQUENCE [LARGE SCALE GENOMIC DNA]</scope>
    <source>
        <strain evidence="7">Pd 1222</strain>
        <plasmid evidence="7">pPD1222</plasmid>
    </source>
</reference>
<protein>
    <submittedName>
        <fullName evidence="6">Transcriptional regulator, TetR family</fullName>
    </submittedName>
</protein>
<dbReference type="OrthoDB" id="8478851at2"/>
<dbReference type="InterPro" id="IPR001647">
    <property type="entry name" value="HTH_TetR"/>
</dbReference>
<dbReference type="EMBL" id="CP000491">
    <property type="protein sequence ID" value="ABL72742.1"/>
    <property type="molecule type" value="Genomic_DNA"/>
</dbReference>
<organism evidence="6 7">
    <name type="scientific">Paracoccus denitrificans (strain Pd 1222)</name>
    <dbReference type="NCBI Taxonomy" id="318586"/>
    <lineage>
        <taxon>Bacteria</taxon>
        <taxon>Pseudomonadati</taxon>
        <taxon>Pseudomonadota</taxon>
        <taxon>Alphaproteobacteria</taxon>
        <taxon>Rhodobacterales</taxon>
        <taxon>Paracoccaceae</taxon>
        <taxon>Paracoccus</taxon>
    </lineage>
</organism>
<feature type="domain" description="HTH tetR-type" evidence="5">
    <location>
        <begin position="10"/>
        <end position="70"/>
    </location>
</feature>
<dbReference type="GeneID" id="93454704"/>
<dbReference type="GO" id="GO:0003677">
    <property type="term" value="F:DNA binding"/>
    <property type="evidence" value="ECO:0007669"/>
    <property type="project" value="UniProtKB-UniRule"/>
</dbReference>
<name>A1BB48_PARDP</name>
<keyword evidence="1" id="KW-0805">Transcription regulation</keyword>
<dbReference type="SUPFAM" id="SSF46689">
    <property type="entry name" value="Homeodomain-like"/>
    <property type="match status" value="1"/>
</dbReference>
<dbReference type="PRINTS" id="PR00455">
    <property type="entry name" value="HTHTETR"/>
</dbReference>
<keyword evidence="2 4" id="KW-0238">DNA-binding</keyword>
<dbReference type="SUPFAM" id="SSF48498">
    <property type="entry name" value="Tetracyclin repressor-like, C-terminal domain"/>
    <property type="match status" value="1"/>
</dbReference>